<feature type="region of interest" description="Disordered" evidence="1">
    <location>
        <begin position="285"/>
        <end position="315"/>
    </location>
</feature>
<comment type="caution">
    <text evidence="2">The sequence shown here is derived from an EMBL/GenBank/DDBJ whole genome shotgun (WGS) entry which is preliminary data.</text>
</comment>
<accession>A0ABV7Q5N4</accession>
<dbReference type="Pfam" id="PF18937">
    <property type="entry name" value="DUF5685"/>
    <property type="match status" value="1"/>
</dbReference>
<reference evidence="3" key="1">
    <citation type="journal article" date="2019" name="Int. J. Syst. Evol. Microbiol.">
        <title>The Global Catalogue of Microorganisms (GCM) 10K type strain sequencing project: providing services to taxonomists for standard genome sequencing and annotation.</title>
        <authorList>
            <consortium name="The Broad Institute Genomics Platform"/>
            <consortium name="The Broad Institute Genome Sequencing Center for Infectious Disease"/>
            <person name="Wu L."/>
            <person name="Ma J."/>
        </authorList>
    </citation>
    <scope>NUCLEOTIDE SEQUENCE [LARGE SCALE GENOMIC DNA]</scope>
    <source>
        <strain evidence="3">CGMCC 4.7396</strain>
    </source>
</reference>
<dbReference type="InterPro" id="IPR043740">
    <property type="entry name" value="DUF5685"/>
</dbReference>
<dbReference type="RefSeq" id="WP_387980455.1">
    <property type="nucleotide sequence ID" value="NZ_JBHRWO010000021.1"/>
</dbReference>
<proteinExistence type="predicted"/>
<protein>
    <submittedName>
        <fullName evidence="2">DUF5685 family protein</fullName>
    </submittedName>
</protein>
<evidence type="ECO:0000313" key="3">
    <source>
        <dbReference type="Proteomes" id="UP001595712"/>
    </source>
</evidence>
<dbReference type="EMBL" id="JBHRWO010000021">
    <property type="protein sequence ID" value="MFC3495691.1"/>
    <property type="molecule type" value="Genomic_DNA"/>
</dbReference>
<dbReference type="Proteomes" id="UP001595712">
    <property type="component" value="Unassembled WGS sequence"/>
</dbReference>
<evidence type="ECO:0000256" key="1">
    <source>
        <dbReference type="SAM" id="MobiDB-lite"/>
    </source>
</evidence>
<gene>
    <name evidence="2" type="ORF">ACFO8M_24690</name>
</gene>
<sequence>MLAPCPARTPEALLPRWMGHFCGLCLELRDDAGQAARLTTNYDALALSVLVEAQDTAGADSRTAGPCALRGMRRQRIPTGDGPRLAATASLLLASAKLSDHIADGDGMVARPGVAGLAARTADRYRAKATLIGGSIGLPVDRIAAAIERQQTVEDQVVRGTPLEAVTAPTAEATGELFAHAAVLAQQPGNADPFRAAGKAFGALAHLLDAAEDYEVDAQRGAWNPLRATGTSREQAHRTARRLLTDMKTALEAASLVDTTMVRLLLDRYAGHAVAKTFGSVCASTSHQQPGAEPGRPYGPQNLPPGQEYSGHQPPKKGWTPGRGFWGGLCGFMVVCCTCQICCAKQYVDSWSGQNREGCLRDCCRCDGDCNCDCSCDDCCSQTCDRCCKDCDVCCTGCDRGCGDCCTGCGSGCETCNCNCG</sequence>
<evidence type="ECO:0000313" key="2">
    <source>
        <dbReference type="EMBL" id="MFC3495691.1"/>
    </source>
</evidence>
<name>A0ABV7Q5N4_9ACTN</name>
<organism evidence="2 3">
    <name type="scientific">Glycomyces rhizosphaerae</name>
    <dbReference type="NCBI Taxonomy" id="2054422"/>
    <lineage>
        <taxon>Bacteria</taxon>
        <taxon>Bacillati</taxon>
        <taxon>Actinomycetota</taxon>
        <taxon>Actinomycetes</taxon>
        <taxon>Glycomycetales</taxon>
        <taxon>Glycomycetaceae</taxon>
        <taxon>Glycomyces</taxon>
    </lineage>
</organism>
<keyword evidence="3" id="KW-1185">Reference proteome</keyword>